<evidence type="ECO:0000256" key="1">
    <source>
        <dbReference type="ARBA" id="ARBA00004377"/>
    </source>
</evidence>
<evidence type="ECO:0000256" key="5">
    <source>
        <dbReference type="ARBA" id="ARBA00022481"/>
    </source>
</evidence>
<dbReference type="InterPro" id="IPR012902">
    <property type="entry name" value="N_methyl_site"/>
</dbReference>
<proteinExistence type="inferred from homology"/>
<keyword evidence="5" id="KW-0488">Methylation</keyword>
<protein>
    <recommendedName>
        <fullName evidence="3">Type II secretion system protein J</fullName>
    </recommendedName>
</protein>
<keyword evidence="9 10" id="KW-0472">Membrane</keyword>
<evidence type="ECO:0000256" key="6">
    <source>
        <dbReference type="ARBA" id="ARBA00022519"/>
    </source>
</evidence>
<evidence type="ECO:0000256" key="2">
    <source>
        <dbReference type="ARBA" id="ARBA00011084"/>
    </source>
</evidence>
<comment type="subcellular location">
    <subcellularLocation>
        <location evidence="1">Cell inner membrane</location>
        <topology evidence="1">Single-pass membrane protein</topology>
    </subcellularLocation>
</comment>
<dbReference type="PANTHER" id="PTHR39583">
    <property type="entry name" value="TYPE II SECRETION SYSTEM PROTEIN J-RELATED"/>
    <property type="match status" value="1"/>
</dbReference>
<keyword evidence="6" id="KW-0997">Cell inner membrane</keyword>
<sequence length="217" mass="24747">MTRPMTVRKSRQQGFTLLELLLAVAIFALVSLAGFSVFDTVRNSDQLSKQKLNELNQLQTLFLLMERDFSQIARRHVRLDGNESSEDYIHTQSFSFTSQSDAIAFVRHGWTNPNLVIARSSLQSIAYRIEDDVLQRLHFNHVDAIPGEEPKQRDLLTDVTDLRFKFYYQNKWQENAPKGGLPKAIDVEIVSNQFGTINRKFLIAGDEVIATNQGDDG</sequence>
<dbReference type="PANTHER" id="PTHR39583:SF2">
    <property type="entry name" value="TYPE II SECRETION SYSTEM PROTEIN J"/>
    <property type="match status" value="1"/>
</dbReference>
<comment type="caution">
    <text evidence="11">The sequence shown here is derived from an EMBL/GenBank/DDBJ whole genome shotgun (WGS) entry which is preliminary data.</text>
</comment>
<comment type="similarity">
    <text evidence="2">Belongs to the GSP J family.</text>
</comment>
<dbReference type="Pfam" id="PF11612">
    <property type="entry name" value="T2SSJ"/>
    <property type="match status" value="1"/>
</dbReference>
<gene>
    <name evidence="11" type="primary">gspJ</name>
    <name evidence="11" type="ORF">tloyanaT_02180</name>
</gene>
<accession>A0ABQ6H747</accession>
<keyword evidence="7 10" id="KW-0812">Transmembrane</keyword>
<dbReference type="PROSITE" id="PS00409">
    <property type="entry name" value="PROKAR_NTER_METHYL"/>
    <property type="match status" value="1"/>
</dbReference>
<evidence type="ECO:0000256" key="4">
    <source>
        <dbReference type="ARBA" id="ARBA00022475"/>
    </source>
</evidence>
<evidence type="ECO:0000313" key="12">
    <source>
        <dbReference type="Proteomes" id="UP001157134"/>
    </source>
</evidence>
<evidence type="ECO:0000256" key="8">
    <source>
        <dbReference type="ARBA" id="ARBA00022989"/>
    </source>
</evidence>
<dbReference type="Pfam" id="PF07963">
    <property type="entry name" value="N_methyl"/>
    <property type="match status" value="1"/>
</dbReference>
<dbReference type="NCBIfam" id="TIGR01711">
    <property type="entry name" value="gspJ"/>
    <property type="match status" value="1"/>
</dbReference>
<evidence type="ECO:0000256" key="7">
    <source>
        <dbReference type="ARBA" id="ARBA00022692"/>
    </source>
</evidence>
<name>A0ABQ6H747_9GAMM</name>
<organism evidence="11 12">
    <name type="scientific">Thalassotalea loyana</name>
    <dbReference type="NCBI Taxonomy" id="280483"/>
    <lineage>
        <taxon>Bacteria</taxon>
        <taxon>Pseudomonadati</taxon>
        <taxon>Pseudomonadota</taxon>
        <taxon>Gammaproteobacteria</taxon>
        <taxon>Alteromonadales</taxon>
        <taxon>Colwelliaceae</taxon>
        <taxon>Thalassotalea</taxon>
    </lineage>
</organism>
<dbReference type="Proteomes" id="UP001157134">
    <property type="component" value="Unassembled WGS sequence"/>
</dbReference>
<keyword evidence="12" id="KW-1185">Reference proteome</keyword>
<dbReference type="InterPro" id="IPR051621">
    <property type="entry name" value="T2SS_protein_J"/>
</dbReference>
<dbReference type="InterPro" id="IPR010055">
    <property type="entry name" value="T2SS_protein-GspJ"/>
</dbReference>
<evidence type="ECO:0000256" key="9">
    <source>
        <dbReference type="ARBA" id="ARBA00023136"/>
    </source>
</evidence>
<dbReference type="SUPFAM" id="SSF54523">
    <property type="entry name" value="Pili subunits"/>
    <property type="match status" value="1"/>
</dbReference>
<keyword evidence="4" id="KW-1003">Cell membrane</keyword>
<dbReference type="InterPro" id="IPR045584">
    <property type="entry name" value="Pilin-like"/>
</dbReference>
<feature type="transmembrane region" description="Helical" evidence="10">
    <location>
        <begin position="20"/>
        <end position="38"/>
    </location>
</feature>
<evidence type="ECO:0000313" key="11">
    <source>
        <dbReference type="EMBL" id="GLX83966.1"/>
    </source>
</evidence>
<dbReference type="NCBIfam" id="TIGR02532">
    <property type="entry name" value="IV_pilin_GFxxxE"/>
    <property type="match status" value="1"/>
</dbReference>
<dbReference type="Gene3D" id="2.10.70.20">
    <property type="entry name" value="gspk-gspi-gspj complex like domains"/>
    <property type="match status" value="1"/>
</dbReference>
<keyword evidence="8 10" id="KW-1133">Transmembrane helix</keyword>
<dbReference type="EMBL" id="BSSV01000001">
    <property type="protein sequence ID" value="GLX83966.1"/>
    <property type="molecule type" value="Genomic_DNA"/>
</dbReference>
<dbReference type="Gene3D" id="3.10.610.10">
    <property type="entry name" value="GSPII I/J protein-like"/>
    <property type="match status" value="1"/>
</dbReference>
<evidence type="ECO:0000256" key="3">
    <source>
        <dbReference type="ARBA" id="ARBA00021539"/>
    </source>
</evidence>
<reference evidence="11 12" key="1">
    <citation type="submission" date="2023-03" db="EMBL/GenBank/DDBJ databases">
        <title>Thalassotalea loyana LMG 22536T draft genome sequence.</title>
        <authorList>
            <person name="Sawabe T."/>
        </authorList>
    </citation>
    <scope>NUCLEOTIDE SEQUENCE [LARGE SCALE GENOMIC DNA]</scope>
    <source>
        <strain evidence="11 12">LMG 22536</strain>
    </source>
</reference>
<evidence type="ECO:0000256" key="10">
    <source>
        <dbReference type="SAM" id="Phobius"/>
    </source>
</evidence>